<evidence type="ECO:0000256" key="5">
    <source>
        <dbReference type="ARBA" id="ARBA00022490"/>
    </source>
</evidence>
<comment type="subunit">
    <text evidence="15">Homotetramer.</text>
</comment>
<evidence type="ECO:0000256" key="15">
    <source>
        <dbReference type="HAMAP-Rule" id="MF_00339"/>
    </source>
</evidence>
<feature type="binding site" description="in other chain" evidence="15">
    <location>
        <begin position="253"/>
        <end position="256"/>
    </location>
    <ligand>
        <name>substrate</name>
        <note>ligand shared between dimeric partners</note>
    </ligand>
</feature>
<comment type="subcellular location">
    <subcellularLocation>
        <location evidence="3 15">Cytoplasm</location>
    </subcellularLocation>
</comment>
<evidence type="ECO:0000256" key="11">
    <source>
        <dbReference type="ARBA" id="ARBA00022840"/>
    </source>
</evidence>
<dbReference type="PANTHER" id="PTHR13697">
    <property type="entry name" value="PHOSPHOFRUCTOKINASE"/>
    <property type="match status" value="1"/>
</dbReference>
<dbReference type="GO" id="GO:0030388">
    <property type="term" value="P:fructose 1,6-bisphosphate metabolic process"/>
    <property type="evidence" value="ECO:0007669"/>
    <property type="project" value="TreeGrafter"/>
</dbReference>
<evidence type="ECO:0000256" key="1">
    <source>
        <dbReference type="ARBA" id="ARBA00001946"/>
    </source>
</evidence>
<comment type="function">
    <text evidence="2 15">Catalyzes the phosphorylation of D-fructose 6-phosphate to fructose 1,6-bisphosphate by ATP, the first committing step of glycolysis.</text>
</comment>
<reference evidence="17 18" key="1">
    <citation type="submission" date="2019-01" db="EMBL/GenBank/DDBJ databases">
        <title>Egibacter rhizosphaerae EGI 80759T.</title>
        <authorList>
            <person name="Chen D.-D."/>
            <person name="Tian Y."/>
            <person name="Jiao J.-Y."/>
            <person name="Zhang X.-T."/>
            <person name="Zhang Y.-G."/>
            <person name="Zhang Y."/>
            <person name="Xiao M."/>
            <person name="Shu W.-S."/>
            <person name="Li W.-J."/>
        </authorList>
    </citation>
    <scope>NUCLEOTIDE SEQUENCE [LARGE SCALE GENOMIC DNA]</scope>
    <source>
        <strain evidence="17 18">EGI 80759</strain>
    </source>
</reference>
<dbReference type="GO" id="GO:0003872">
    <property type="term" value="F:6-phosphofructokinase activity"/>
    <property type="evidence" value="ECO:0007669"/>
    <property type="project" value="UniProtKB-UniRule"/>
</dbReference>
<keyword evidence="10 15" id="KW-0418">Kinase</keyword>
<keyword evidence="9 15" id="KW-0547">Nucleotide-binding</keyword>
<comment type="catalytic activity">
    <reaction evidence="14 15">
        <text>beta-D-fructose 6-phosphate + ATP = beta-D-fructose 1,6-bisphosphate + ADP + H(+)</text>
        <dbReference type="Rhea" id="RHEA:16109"/>
        <dbReference type="ChEBI" id="CHEBI:15378"/>
        <dbReference type="ChEBI" id="CHEBI:30616"/>
        <dbReference type="ChEBI" id="CHEBI:32966"/>
        <dbReference type="ChEBI" id="CHEBI:57634"/>
        <dbReference type="ChEBI" id="CHEBI:456216"/>
        <dbReference type="EC" id="2.7.1.11"/>
    </reaction>
</comment>
<keyword evidence="6 15" id="KW-0021">Allosteric enzyme</keyword>
<dbReference type="SUPFAM" id="SSF53784">
    <property type="entry name" value="Phosphofructokinase"/>
    <property type="match status" value="1"/>
</dbReference>
<dbReference type="EC" id="2.7.1.11" evidence="15"/>
<evidence type="ECO:0000256" key="6">
    <source>
        <dbReference type="ARBA" id="ARBA00022533"/>
    </source>
</evidence>
<dbReference type="FunFam" id="3.40.50.460:FF:000002">
    <property type="entry name" value="ATP-dependent 6-phosphofructokinase"/>
    <property type="match status" value="1"/>
</dbReference>
<evidence type="ECO:0000256" key="9">
    <source>
        <dbReference type="ARBA" id="ARBA00022741"/>
    </source>
</evidence>
<keyword evidence="13 15" id="KW-0324">Glycolysis</keyword>
<gene>
    <name evidence="15" type="primary">pfkA</name>
    <name evidence="17" type="ORF">ER308_07590</name>
</gene>
<dbReference type="GO" id="GO:0016208">
    <property type="term" value="F:AMP binding"/>
    <property type="evidence" value="ECO:0007669"/>
    <property type="project" value="TreeGrafter"/>
</dbReference>
<feature type="binding site" evidence="15">
    <location>
        <begin position="102"/>
        <end position="105"/>
    </location>
    <ligand>
        <name>ATP</name>
        <dbReference type="ChEBI" id="CHEBI:30616"/>
    </ligand>
</feature>
<evidence type="ECO:0000259" key="16">
    <source>
        <dbReference type="Pfam" id="PF00365"/>
    </source>
</evidence>
<feature type="binding site" description="in other chain" evidence="15">
    <location>
        <begin position="126"/>
        <end position="128"/>
    </location>
    <ligand>
        <name>substrate</name>
        <note>ligand shared between dimeric partners</note>
    </ligand>
</feature>
<dbReference type="UniPathway" id="UPA00109">
    <property type="reaction ID" value="UER00182"/>
</dbReference>
<feature type="binding site" description="in other chain" evidence="15">
    <location>
        <position position="155"/>
    </location>
    <ligand>
        <name>ADP</name>
        <dbReference type="ChEBI" id="CHEBI:456216"/>
        <note>allosteric activator; ligand shared between dimeric partners</note>
    </ligand>
</feature>
<evidence type="ECO:0000256" key="13">
    <source>
        <dbReference type="ARBA" id="ARBA00023152"/>
    </source>
</evidence>
<dbReference type="GO" id="GO:0005945">
    <property type="term" value="C:6-phosphofructokinase complex"/>
    <property type="evidence" value="ECO:0007669"/>
    <property type="project" value="TreeGrafter"/>
</dbReference>
<dbReference type="InterPro" id="IPR022953">
    <property type="entry name" value="ATP_PFK"/>
</dbReference>
<dbReference type="PANTHER" id="PTHR13697:SF4">
    <property type="entry name" value="ATP-DEPENDENT 6-PHOSPHOFRUCTOKINASE"/>
    <property type="match status" value="1"/>
</dbReference>
<evidence type="ECO:0000256" key="8">
    <source>
        <dbReference type="ARBA" id="ARBA00022723"/>
    </source>
</evidence>
<proteinExistence type="inferred from homology"/>
<keyword evidence="11 15" id="KW-0067">ATP-binding</keyword>
<dbReference type="PROSITE" id="PS00433">
    <property type="entry name" value="PHOSPHOFRUCTOKINASE"/>
    <property type="match status" value="1"/>
</dbReference>
<comment type="activity regulation">
    <text evidence="15">Allosterically activated by ADP and other diphosphonucleosides, and allosterically inhibited by phosphoenolpyruvate.</text>
</comment>
<feature type="binding site" evidence="15">
    <location>
        <position position="103"/>
    </location>
    <ligand>
        <name>Mg(2+)</name>
        <dbReference type="ChEBI" id="CHEBI:18420"/>
        <note>catalytic</note>
    </ligand>
</feature>
<dbReference type="InterPro" id="IPR035966">
    <property type="entry name" value="PKF_sf"/>
</dbReference>
<dbReference type="GO" id="GO:0061621">
    <property type="term" value="P:canonical glycolysis"/>
    <property type="evidence" value="ECO:0007669"/>
    <property type="project" value="TreeGrafter"/>
</dbReference>
<dbReference type="Gene3D" id="3.40.50.450">
    <property type="match status" value="1"/>
</dbReference>
<evidence type="ECO:0000256" key="2">
    <source>
        <dbReference type="ARBA" id="ARBA00002659"/>
    </source>
</evidence>
<name>A0A411YE02_9ACTN</name>
<dbReference type="AlphaFoldDB" id="A0A411YE02"/>
<comment type="pathway">
    <text evidence="4 15">Carbohydrate degradation; glycolysis; D-glyceraldehyde 3-phosphate and glycerone phosphate from D-glucose: step 3/4.</text>
</comment>
<dbReference type="PRINTS" id="PR00476">
    <property type="entry name" value="PHFRCTKINASE"/>
</dbReference>
<feature type="binding site" description="in other chain" evidence="15">
    <location>
        <position position="223"/>
    </location>
    <ligand>
        <name>substrate</name>
        <note>ligand shared between dimeric partners</note>
    </ligand>
</feature>
<keyword evidence="18" id="KW-1185">Reference proteome</keyword>
<sequence length="323" mass="34535">MRTIAVLTSGGDSPGMNAAIRAVVRAADAHGIRTMRVASGFAGLVDGDVEPITSREVSGILHLGGTFLGTARSSRFRTTEGRREAQKHLDLAEVDGLVVIGGDGSFRGADALSREGPIRVVGVPGTIDNDLAGTDWTLGFDTAVNTALESIDRIRDTAASHGRLFFIEVMGRHSGWISLYCGLAGGATHVLLPETPTDVRRVREDVQRAFDLGKQFCLVVVAEGDQAGGAFSLADRVVEGLRDVDHRVTALGHIQRGGSPTMRDRVLGSLLGDAAVEALLDGDDRVMVGERKGRLERTPLSRSWTDHEEIPEPLISLMDRLAR</sequence>
<evidence type="ECO:0000313" key="17">
    <source>
        <dbReference type="EMBL" id="QBI19428.1"/>
    </source>
</evidence>
<dbReference type="RefSeq" id="WP_131154425.1">
    <property type="nucleotide sequence ID" value="NZ_CP036402.1"/>
</dbReference>
<comment type="cofactor">
    <cofactor evidence="1 15">
        <name>Mg(2+)</name>
        <dbReference type="ChEBI" id="CHEBI:18420"/>
    </cofactor>
</comment>
<feature type="binding site" evidence="15">
    <location>
        <position position="11"/>
    </location>
    <ligand>
        <name>ATP</name>
        <dbReference type="ChEBI" id="CHEBI:30616"/>
    </ligand>
</feature>
<evidence type="ECO:0000256" key="3">
    <source>
        <dbReference type="ARBA" id="ARBA00004496"/>
    </source>
</evidence>
<dbReference type="InterPro" id="IPR000023">
    <property type="entry name" value="Phosphofructokinase_dom"/>
</dbReference>
<feature type="domain" description="Phosphofructokinase" evidence="16">
    <location>
        <begin position="4"/>
        <end position="279"/>
    </location>
</feature>
<dbReference type="NCBIfam" id="NF002872">
    <property type="entry name" value="PRK03202.1"/>
    <property type="match status" value="1"/>
</dbReference>
<keyword evidence="7 15" id="KW-0808">Transferase</keyword>
<accession>A0A411YE02</accession>
<evidence type="ECO:0000313" key="18">
    <source>
        <dbReference type="Proteomes" id="UP000291469"/>
    </source>
</evidence>
<dbReference type="InterPro" id="IPR012003">
    <property type="entry name" value="ATP_PFK_prok-type"/>
</dbReference>
<comment type="caution">
    <text evidence="15">Lacks conserved residue(s) required for the propagation of feature annotation.</text>
</comment>
<keyword evidence="8 15" id="KW-0479">Metal-binding</keyword>
<feature type="binding site" evidence="15">
    <location>
        <position position="163"/>
    </location>
    <ligand>
        <name>substrate</name>
        <note>ligand shared between dimeric partners</note>
    </ligand>
</feature>
<dbReference type="GO" id="GO:0042802">
    <property type="term" value="F:identical protein binding"/>
    <property type="evidence" value="ECO:0007669"/>
    <property type="project" value="TreeGrafter"/>
</dbReference>
<keyword evidence="12 15" id="KW-0460">Magnesium</keyword>
<dbReference type="PIRSF" id="PIRSF000532">
    <property type="entry name" value="ATP_PFK_prok"/>
    <property type="match status" value="1"/>
</dbReference>
<evidence type="ECO:0000256" key="10">
    <source>
        <dbReference type="ARBA" id="ARBA00022777"/>
    </source>
</evidence>
<evidence type="ECO:0000256" key="14">
    <source>
        <dbReference type="ARBA" id="ARBA00048070"/>
    </source>
</evidence>
<evidence type="ECO:0000256" key="12">
    <source>
        <dbReference type="ARBA" id="ARBA00022842"/>
    </source>
</evidence>
<dbReference type="KEGG" id="erz:ER308_07590"/>
<dbReference type="Pfam" id="PF00365">
    <property type="entry name" value="PFK"/>
    <property type="match status" value="1"/>
</dbReference>
<feature type="binding site" evidence="15">
    <location>
        <begin position="21"/>
        <end position="25"/>
    </location>
    <ligand>
        <name>ADP</name>
        <dbReference type="ChEBI" id="CHEBI:456216"/>
        <note>allosteric activator; ligand shared between dimeric partners</note>
    </ligand>
</feature>
<evidence type="ECO:0000256" key="4">
    <source>
        <dbReference type="ARBA" id="ARBA00004679"/>
    </source>
</evidence>
<feature type="binding site" evidence="15">
    <location>
        <position position="247"/>
    </location>
    <ligand>
        <name>substrate</name>
        <note>ligand shared between dimeric partners</note>
    </ligand>
</feature>
<dbReference type="GO" id="GO:0046872">
    <property type="term" value="F:metal ion binding"/>
    <property type="evidence" value="ECO:0007669"/>
    <property type="project" value="UniProtKB-KW"/>
</dbReference>
<protein>
    <recommendedName>
        <fullName evidence="15">ATP-dependent 6-phosphofructokinase</fullName>
        <shortName evidence="15">ATP-PFK</shortName>
        <shortName evidence="15">Phosphofructokinase</shortName>
        <ecNumber evidence="15">2.7.1.11</ecNumber>
    </recommendedName>
    <alternativeName>
        <fullName evidence="15">Phosphohexokinase</fullName>
    </alternativeName>
</protein>
<dbReference type="InterPro" id="IPR012828">
    <property type="entry name" value="PFKA_ATP_prok"/>
</dbReference>
<feature type="binding site" description="in other chain" evidence="15">
    <location>
        <begin position="214"/>
        <end position="216"/>
    </location>
    <ligand>
        <name>ADP</name>
        <dbReference type="ChEBI" id="CHEBI:456216"/>
        <note>allosteric activator; ligand shared between dimeric partners</note>
    </ligand>
</feature>
<comment type="similarity">
    <text evidence="15">Belongs to the phosphofructokinase type A (PFKA) family. ATP-dependent PFK group I subfamily. Prokaryotic clade 'B1' sub-subfamily.</text>
</comment>
<feature type="binding site" description="in other chain" evidence="15">
    <location>
        <begin position="170"/>
        <end position="172"/>
    </location>
    <ligand>
        <name>substrate</name>
        <note>ligand shared between dimeric partners</note>
    </ligand>
</feature>
<dbReference type="HAMAP" id="MF_00339">
    <property type="entry name" value="Phosphofructokinase_I_B1"/>
    <property type="match status" value="1"/>
</dbReference>
<dbReference type="Gene3D" id="3.40.50.460">
    <property type="entry name" value="Phosphofructokinase domain"/>
    <property type="match status" value="1"/>
</dbReference>
<dbReference type="GO" id="GO:0048029">
    <property type="term" value="F:monosaccharide binding"/>
    <property type="evidence" value="ECO:0007669"/>
    <property type="project" value="TreeGrafter"/>
</dbReference>
<keyword evidence="5 15" id="KW-0963">Cytoplasm</keyword>
<dbReference type="InterPro" id="IPR015912">
    <property type="entry name" value="Phosphofructokinase_CS"/>
</dbReference>
<dbReference type="GO" id="GO:0006002">
    <property type="term" value="P:fructose 6-phosphate metabolic process"/>
    <property type="evidence" value="ECO:0007669"/>
    <property type="project" value="InterPro"/>
</dbReference>
<dbReference type="EMBL" id="CP036402">
    <property type="protein sequence ID" value="QBI19428.1"/>
    <property type="molecule type" value="Genomic_DNA"/>
</dbReference>
<dbReference type="Proteomes" id="UP000291469">
    <property type="component" value="Chromosome"/>
</dbReference>
<dbReference type="OrthoDB" id="9802503at2"/>
<evidence type="ECO:0000256" key="7">
    <source>
        <dbReference type="ARBA" id="ARBA00022679"/>
    </source>
</evidence>
<dbReference type="GO" id="GO:0005524">
    <property type="term" value="F:ATP binding"/>
    <property type="evidence" value="ECO:0007669"/>
    <property type="project" value="UniProtKB-KW"/>
</dbReference>
<dbReference type="GO" id="GO:0070095">
    <property type="term" value="F:fructose-6-phosphate binding"/>
    <property type="evidence" value="ECO:0007669"/>
    <property type="project" value="TreeGrafter"/>
</dbReference>
<feature type="active site" description="Proton acceptor" evidence="15">
    <location>
        <position position="128"/>
    </location>
</feature>
<organism evidence="17 18">
    <name type="scientific">Egibacter rhizosphaerae</name>
    <dbReference type="NCBI Taxonomy" id="1670831"/>
    <lineage>
        <taxon>Bacteria</taxon>
        <taxon>Bacillati</taxon>
        <taxon>Actinomycetota</taxon>
        <taxon>Nitriliruptoria</taxon>
        <taxon>Egibacterales</taxon>
        <taxon>Egibacteraceae</taxon>
        <taxon>Egibacter</taxon>
    </lineage>
</organism>
<feature type="binding site" evidence="15">
    <location>
        <begin position="72"/>
        <end position="73"/>
    </location>
    <ligand>
        <name>ATP</name>
        <dbReference type="ChEBI" id="CHEBI:30616"/>
    </ligand>
</feature>